<dbReference type="AlphaFoldDB" id="A0A317ZTK7"/>
<keyword evidence="3" id="KW-1185">Reference proteome</keyword>
<evidence type="ECO:0000259" key="1">
    <source>
        <dbReference type="Pfam" id="PF02464"/>
    </source>
</evidence>
<organism evidence="2 3">
    <name type="scientific">Cryobacterium arcticum</name>
    <dbReference type="NCBI Taxonomy" id="670052"/>
    <lineage>
        <taxon>Bacteria</taxon>
        <taxon>Bacillati</taxon>
        <taxon>Actinomycetota</taxon>
        <taxon>Actinomycetes</taxon>
        <taxon>Micrococcales</taxon>
        <taxon>Microbacteriaceae</taxon>
        <taxon>Cryobacterium</taxon>
    </lineage>
</organism>
<proteinExistence type="predicted"/>
<protein>
    <submittedName>
        <fullName evidence="2">CinA family protein</fullName>
    </submittedName>
</protein>
<dbReference type="NCBIfam" id="TIGR00199">
    <property type="entry name" value="PncC_domain"/>
    <property type="match status" value="1"/>
</dbReference>
<name>A0A317ZTK7_9MICO</name>
<gene>
    <name evidence="2" type="ORF">CTB96_09265</name>
</gene>
<dbReference type="InterPro" id="IPR036653">
    <property type="entry name" value="CinA-like_C"/>
</dbReference>
<evidence type="ECO:0000313" key="3">
    <source>
        <dbReference type="Proteomes" id="UP000246722"/>
    </source>
</evidence>
<accession>A0A317ZTK7</accession>
<dbReference type="Pfam" id="PF02464">
    <property type="entry name" value="CinA"/>
    <property type="match status" value="1"/>
</dbReference>
<dbReference type="OrthoDB" id="1253990at2"/>
<dbReference type="Proteomes" id="UP000246722">
    <property type="component" value="Unassembled WGS sequence"/>
</dbReference>
<sequence length="169" mass="17402">MPWAAVVEPKSAEEQRAQISALAGRIGLLAAADRLTVVVAESLTAGRISQALGAVPASAEWFGGGVIAYQDVTLHRLLGVQPGPVVSAQCAEQTARAVMENVGADVSVAVTGVAGPGPEEGQPAGTVFISVSTRSAVRTFPHRFEGSPEAVVALTTITALRHLREVLLD</sequence>
<dbReference type="SUPFAM" id="SSF142433">
    <property type="entry name" value="CinA-like"/>
    <property type="match status" value="1"/>
</dbReference>
<evidence type="ECO:0000313" key="2">
    <source>
        <dbReference type="EMBL" id="PXA69766.1"/>
    </source>
</evidence>
<dbReference type="Gene3D" id="3.90.950.20">
    <property type="entry name" value="CinA-like"/>
    <property type="match status" value="1"/>
</dbReference>
<comment type="caution">
    <text evidence="2">The sequence shown here is derived from an EMBL/GenBank/DDBJ whole genome shotgun (WGS) entry which is preliminary data.</text>
</comment>
<feature type="domain" description="CinA C-terminal" evidence="1">
    <location>
        <begin position="22"/>
        <end position="167"/>
    </location>
</feature>
<dbReference type="EMBL" id="QHLY01000010">
    <property type="protein sequence ID" value="PXA69766.1"/>
    <property type="molecule type" value="Genomic_DNA"/>
</dbReference>
<reference evidence="2 3" key="1">
    <citation type="submission" date="2018-05" db="EMBL/GenBank/DDBJ databases">
        <title>Genetic diversity of glacier-inhabiting Cryobacterium bacteria in China and description of Cryobacterium mengkeensis sp. nov. and Arthrobacter glacialis sp. nov.</title>
        <authorList>
            <person name="Liu Q."/>
            <person name="Xin Y.-H."/>
        </authorList>
    </citation>
    <scope>NUCLEOTIDE SEQUENCE [LARGE SCALE GENOMIC DNA]</scope>
    <source>
        <strain evidence="2 3">SK-1</strain>
    </source>
</reference>
<dbReference type="InterPro" id="IPR008136">
    <property type="entry name" value="CinA_C"/>
</dbReference>